<evidence type="ECO:0000313" key="2">
    <source>
        <dbReference type="EMBL" id="OSQ47439.1"/>
    </source>
</evidence>
<evidence type="ECO:0000313" key="3">
    <source>
        <dbReference type="Proteomes" id="UP000193396"/>
    </source>
</evidence>
<dbReference type="AlphaFoldDB" id="A0A1Y2LAZ0"/>
<name>A0A1Y2LAZ0_9PROT</name>
<keyword evidence="3" id="KW-1185">Reference proteome</keyword>
<dbReference type="InterPro" id="IPR042047">
    <property type="entry name" value="SleB_dom1"/>
</dbReference>
<dbReference type="RefSeq" id="WP_085619508.1">
    <property type="nucleotide sequence ID" value="NZ_JBLXAE010000001.1"/>
</dbReference>
<dbReference type="STRING" id="1293890.TALK_12925"/>
<dbReference type="GO" id="GO:0016787">
    <property type="term" value="F:hydrolase activity"/>
    <property type="evidence" value="ECO:0007669"/>
    <property type="project" value="UniProtKB-KW"/>
</dbReference>
<keyword evidence="2" id="KW-0378">Hydrolase</keyword>
<proteinExistence type="predicted"/>
<sequence>MTDVLSAETIVTDPHDLPVIDILARTLYGEARGEALAGIEAVACVILNRVAFAKARGRYWWGNTMAEVCLKPGQFSCWNAKDPNRGKLLKLSPRDPAYRLCKRVARRAMAGDIADQTEGATHYHTPAVDPYWARGHVPVAEIGGHLFYKNIG</sequence>
<dbReference type="Pfam" id="PF07486">
    <property type="entry name" value="Hydrolase_2"/>
    <property type="match status" value="1"/>
</dbReference>
<dbReference type="InterPro" id="IPR011105">
    <property type="entry name" value="Cell_wall_hydrolase_SleB"/>
</dbReference>
<feature type="domain" description="Cell wall hydrolase SleB" evidence="1">
    <location>
        <begin position="33"/>
        <end position="148"/>
    </location>
</feature>
<dbReference type="EMBL" id="JFKB01000008">
    <property type="protein sequence ID" value="OSQ47439.1"/>
    <property type="molecule type" value="Genomic_DNA"/>
</dbReference>
<gene>
    <name evidence="2" type="ORF">TALK_12925</name>
</gene>
<comment type="caution">
    <text evidence="2">The sequence shown here is derived from an EMBL/GenBank/DDBJ whole genome shotgun (WGS) entry which is preliminary data.</text>
</comment>
<evidence type="ECO:0000259" key="1">
    <source>
        <dbReference type="Pfam" id="PF07486"/>
    </source>
</evidence>
<organism evidence="2 3">
    <name type="scientific">Thalassospira alkalitolerans</name>
    <dbReference type="NCBI Taxonomy" id="1293890"/>
    <lineage>
        <taxon>Bacteria</taxon>
        <taxon>Pseudomonadati</taxon>
        <taxon>Pseudomonadota</taxon>
        <taxon>Alphaproteobacteria</taxon>
        <taxon>Rhodospirillales</taxon>
        <taxon>Thalassospiraceae</taxon>
        <taxon>Thalassospira</taxon>
    </lineage>
</organism>
<accession>A0A1Y2LAZ0</accession>
<dbReference type="Proteomes" id="UP000193396">
    <property type="component" value="Unassembled WGS sequence"/>
</dbReference>
<dbReference type="Gene3D" id="1.10.10.2520">
    <property type="entry name" value="Cell wall hydrolase SleB, domain 1"/>
    <property type="match status" value="1"/>
</dbReference>
<dbReference type="OrthoDB" id="9785345at2"/>
<protein>
    <submittedName>
        <fullName evidence="2">Hydrolase</fullName>
    </submittedName>
</protein>
<reference evidence="2 3" key="1">
    <citation type="submission" date="2014-03" db="EMBL/GenBank/DDBJ databases">
        <title>The draft genome sequence of Thalassospira alkalitolerans JCM 18968.</title>
        <authorList>
            <person name="Lai Q."/>
            <person name="Shao Z."/>
        </authorList>
    </citation>
    <scope>NUCLEOTIDE SEQUENCE [LARGE SCALE GENOMIC DNA]</scope>
    <source>
        <strain evidence="2 3">JCM 18968</strain>
    </source>
</reference>